<dbReference type="AlphaFoldDB" id="A0A7J7M1X0"/>
<evidence type="ECO:0000256" key="1">
    <source>
        <dbReference type="ARBA" id="ARBA00004123"/>
    </source>
</evidence>
<keyword evidence="4" id="KW-0804">Transcription</keyword>
<reference evidence="7 8" key="1">
    <citation type="journal article" date="2020" name="IScience">
        <title>Genome Sequencing of the Endangered Kingdonia uniflora (Circaeasteraceae, Ranunculales) Reveals Potential Mechanisms of Evolutionary Specialization.</title>
        <authorList>
            <person name="Sun Y."/>
            <person name="Deng T."/>
            <person name="Zhang A."/>
            <person name="Moore M.J."/>
            <person name="Landis J.B."/>
            <person name="Lin N."/>
            <person name="Zhang H."/>
            <person name="Zhang X."/>
            <person name="Huang J."/>
            <person name="Zhang X."/>
            <person name="Sun H."/>
            <person name="Wang H."/>
        </authorList>
    </citation>
    <scope>NUCLEOTIDE SEQUENCE [LARGE SCALE GENOMIC DNA]</scope>
    <source>
        <strain evidence="7">TB1705</strain>
        <tissue evidence="7">Leaf</tissue>
    </source>
</reference>
<evidence type="ECO:0000313" key="8">
    <source>
        <dbReference type="Proteomes" id="UP000541444"/>
    </source>
</evidence>
<feature type="coiled-coil region" evidence="6">
    <location>
        <begin position="162"/>
        <end position="196"/>
    </location>
</feature>
<dbReference type="CDD" id="cd10017">
    <property type="entry name" value="B3_DNA"/>
    <property type="match status" value="1"/>
</dbReference>
<keyword evidence="6" id="KW-0175">Coiled coil</keyword>
<keyword evidence="8" id="KW-1185">Reference proteome</keyword>
<dbReference type="GO" id="GO:0005634">
    <property type="term" value="C:nucleus"/>
    <property type="evidence" value="ECO:0007669"/>
    <property type="project" value="UniProtKB-SubCell"/>
</dbReference>
<dbReference type="SUPFAM" id="SSF101936">
    <property type="entry name" value="DNA-binding pseudobarrel domain"/>
    <property type="match status" value="1"/>
</dbReference>
<evidence type="ECO:0000256" key="6">
    <source>
        <dbReference type="SAM" id="Coils"/>
    </source>
</evidence>
<name>A0A7J7M1X0_9MAGN</name>
<dbReference type="OrthoDB" id="1909330at2759"/>
<dbReference type="GO" id="GO:0003677">
    <property type="term" value="F:DNA binding"/>
    <property type="evidence" value="ECO:0007669"/>
    <property type="project" value="UniProtKB-KW"/>
</dbReference>
<sequence length="272" mass="31133">MGVVWLDSNLIRCVSRKGFGGIGEIDREGNGDAGLATFRGWENHDRKSFDVAIDGLRRNSELSEHTWTKYFELCRSQNAFLHENLLKRHHKLVVGIIAETLVLANGIKASKISTFADDFVTWDQSLEGFGHLGMNVGFLRAKLNRLQKLVPISEEELYLKRSKEAEVEHAHMEEEIKRLELEILKLKEASKMLDVEAYLTKQDVTITLIDEDKKEFRVKFGSEGVRFSFGWNDIFIAHKLVEGYVMVFQLTKVFIIRAYNSTGVDKGFGLEF</sequence>
<comment type="caution">
    <text evidence="7">The sequence shown here is derived from an EMBL/GenBank/DDBJ whole genome shotgun (WGS) entry which is preliminary data.</text>
</comment>
<organism evidence="7 8">
    <name type="scientific">Kingdonia uniflora</name>
    <dbReference type="NCBI Taxonomy" id="39325"/>
    <lineage>
        <taxon>Eukaryota</taxon>
        <taxon>Viridiplantae</taxon>
        <taxon>Streptophyta</taxon>
        <taxon>Embryophyta</taxon>
        <taxon>Tracheophyta</taxon>
        <taxon>Spermatophyta</taxon>
        <taxon>Magnoliopsida</taxon>
        <taxon>Ranunculales</taxon>
        <taxon>Circaeasteraceae</taxon>
        <taxon>Kingdonia</taxon>
    </lineage>
</organism>
<dbReference type="EMBL" id="JACGCM010001825">
    <property type="protein sequence ID" value="KAF6148863.1"/>
    <property type="molecule type" value="Genomic_DNA"/>
</dbReference>
<accession>A0A7J7M1X0</accession>
<dbReference type="InterPro" id="IPR003340">
    <property type="entry name" value="B3_DNA-bd"/>
</dbReference>
<proteinExistence type="predicted"/>
<evidence type="ECO:0000313" key="7">
    <source>
        <dbReference type="EMBL" id="KAF6148863.1"/>
    </source>
</evidence>
<gene>
    <name evidence="7" type="ORF">GIB67_014234</name>
</gene>
<evidence type="ECO:0000256" key="2">
    <source>
        <dbReference type="ARBA" id="ARBA00023015"/>
    </source>
</evidence>
<evidence type="ECO:0000256" key="3">
    <source>
        <dbReference type="ARBA" id="ARBA00023125"/>
    </source>
</evidence>
<dbReference type="InterPro" id="IPR015300">
    <property type="entry name" value="DNA-bd_pseudobarrel_sf"/>
</dbReference>
<protein>
    <submittedName>
        <fullName evidence="7">Uncharacterized protein</fullName>
    </submittedName>
</protein>
<evidence type="ECO:0000256" key="4">
    <source>
        <dbReference type="ARBA" id="ARBA00023163"/>
    </source>
</evidence>
<dbReference type="Gene3D" id="2.40.330.10">
    <property type="entry name" value="DNA-binding pseudobarrel domain"/>
    <property type="match status" value="1"/>
</dbReference>
<dbReference type="Proteomes" id="UP000541444">
    <property type="component" value="Unassembled WGS sequence"/>
</dbReference>
<evidence type="ECO:0000256" key="5">
    <source>
        <dbReference type="ARBA" id="ARBA00023242"/>
    </source>
</evidence>
<keyword evidence="2" id="KW-0805">Transcription regulation</keyword>
<keyword evidence="3" id="KW-0238">DNA-binding</keyword>
<comment type="subcellular location">
    <subcellularLocation>
        <location evidence="1">Nucleus</location>
    </subcellularLocation>
</comment>
<keyword evidence="5" id="KW-0539">Nucleus</keyword>